<proteinExistence type="predicted"/>
<sequence length="276" mass="33399">MKSHQISRYLQEFKGTKLSPNILEELSQLKKVAVDQGDQEEAKNIWCLEQVYKVIHHFITAYKQLVDKEYFEAWCELDRADIKLHFLRKHLNYTENKYNLKFIEKCIFQLQKLFPYKYFFSREATVKNWTCSICNQVIKLRHSCNHKVGEIYNGELCFRNARDIKFLGVALVTNPFDKYTVIFPEDKEYNYVMLEDLIKYWKSPYEKWELLSIEELNDEYKNLKRNDPCICNSGEKYKKCCLKTGEDKYIHYKVLFMEKNQMDIKYKQKIVNTWIN</sequence>
<evidence type="ECO:0000313" key="2">
    <source>
        <dbReference type="Proteomes" id="UP000191124"/>
    </source>
</evidence>
<gene>
    <name evidence="1" type="ORF">BW892_22355</name>
</gene>
<reference evidence="1 2" key="1">
    <citation type="submission" date="2017-01" db="EMBL/GenBank/DDBJ databases">
        <title>Bacillus cereus isolates.</title>
        <authorList>
            <person name="Beno S.M."/>
        </authorList>
    </citation>
    <scope>NUCLEOTIDE SEQUENCE [LARGE SCALE GENOMIC DNA]</scope>
    <source>
        <strain evidence="1 2">FSL M7-1219</strain>
    </source>
</reference>
<protein>
    <submittedName>
        <fullName evidence="1">Zinc chelation protein SecC</fullName>
    </submittedName>
</protein>
<comment type="caution">
    <text evidence="1">The sequence shown here is derived from an EMBL/GenBank/DDBJ whole genome shotgun (WGS) entry which is preliminary data.</text>
</comment>
<dbReference type="InterPro" id="IPR004027">
    <property type="entry name" value="SEC_C_motif"/>
</dbReference>
<dbReference type="Gene3D" id="3.10.450.50">
    <property type="match status" value="1"/>
</dbReference>
<evidence type="ECO:0000313" key="1">
    <source>
        <dbReference type="EMBL" id="OOR21736.1"/>
    </source>
</evidence>
<dbReference type="Pfam" id="PF02810">
    <property type="entry name" value="SEC-C"/>
    <property type="match status" value="1"/>
</dbReference>
<dbReference type="Proteomes" id="UP000191124">
    <property type="component" value="Unassembled WGS sequence"/>
</dbReference>
<dbReference type="SUPFAM" id="SSF103642">
    <property type="entry name" value="Sec-C motif"/>
    <property type="match status" value="1"/>
</dbReference>
<dbReference type="RefSeq" id="WP_078181613.1">
    <property type="nucleotide sequence ID" value="NZ_MUAL01000065.1"/>
</dbReference>
<dbReference type="EMBL" id="MUAL01000065">
    <property type="protein sequence ID" value="OOR21736.1"/>
    <property type="molecule type" value="Genomic_DNA"/>
</dbReference>
<organism evidence="1 2">
    <name type="scientific">Bacillus cereus</name>
    <dbReference type="NCBI Taxonomy" id="1396"/>
    <lineage>
        <taxon>Bacteria</taxon>
        <taxon>Bacillati</taxon>
        <taxon>Bacillota</taxon>
        <taxon>Bacilli</taxon>
        <taxon>Bacillales</taxon>
        <taxon>Bacillaceae</taxon>
        <taxon>Bacillus</taxon>
        <taxon>Bacillus cereus group</taxon>
    </lineage>
</organism>
<name>A0A1S9UHM0_BACCE</name>
<accession>A0A1S9UHM0</accession>
<dbReference type="AlphaFoldDB" id="A0A1S9UHM0"/>